<name>A0A3D9KWH0_MARFU</name>
<dbReference type="InterPro" id="IPR038418">
    <property type="entry name" value="6-PTP_synth/QueD_sf"/>
</dbReference>
<dbReference type="UniPathway" id="UPA00391"/>
<evidence type="ECO:0000256" key="8">
    <source>
        <dbReference type="ARBA" id="ARBA00023239"/>
    </source>
</evidence>
<dbReference type="PANTHER" id="PTHR12589:SF7">
    <property type="entry name" value="6-PYRUVOYL TETRAHYDROBIOPTERIN SYNTHASE"/>
    <property type="match status" value="1"/>
</dbReference>
<evidence type="ECO:0000256" key="7">
    <source>
        <dbReference type="ARBA" id="ARBA00022833"/>
    </source>
</evidence>
<evidence type="ECO:0000256" key="3">
    <source>
        <dbReference type="ARBA" id="ARBA00008900"/>
    </source>
</evidence>
<comment type="similarity">
    <text evidence="3">Belongs to the PTPS family. QueD subfamily.</text>
</comment>
<dbReference type="PANTHER" id="PTHR12589">
    <property type="entry name" value="PYRUVOYL TETRAHYDROBIOPTERIN SYNTHASE"/>
    <property type="match status" value="1"/>
</dbReference>
<organism evidence="11 12">
    <name type="scientific">Marinoscillum furvescens DSM 4134</name>
    <dbReference type="NCBI Taxonomy" id="1122208"/>
    <lineage>
        <taxon>Bacteria</taxon>
        <taxon>Pseudomonadati</taxon>
        <taxon>Bacteroidota</taxon>
        <taxon>Cytophagia</taxon>
        <taxon>Cytophagales</taxon>
        <taxon>Reichenbachiellaceae</taxon>
        <taxon>Marinoscillum</taxon>
    </lineage>
</organism>
<dbReference type="AlphaFoldDB" id="A0A3D9KWH0"/>
<keyword evidence="8" id="KW-0456">Lyase</keyword>
<comment type="cofactor">
    <cofactor evidence="1">
        <name>Zn(2+)</name>
        <dbReference type="ChEBI" id="CHEBI:29105"/>
    </cofactor>
</comment>
<dbReference type="EC" id="4.1.2.50" evidence="4"/>
<dbReference type="SUPFAM" id="SSF55620">
    <property type="entry name" value="Tetrahydrobiopterin biosynthesis enzymes-like"/>
    <property type="match status" value="1"/>
</dbReference>
<dbReference type="Pfam" id="PF01242">
    <property type="entry name" value="PTPS"/>
    <property type="match status" value="1"/>
</dbReference>
<sequence>MGYRLPQISFLSLQPDFSRGMIYVSRKEHFNAAHKLYNTNWSHERNVEVFGPCANENWHGHNFELITTVKGMPDPETGFVVDLKQLSNLIRRDIIEKVDHKNLNLDVDFMKGKLASCESLIVEFWKILAPQVGDLGKQCELHSLKLYETPRNFVEFFGEGL</sequence>
<evidence type="ECO:0000313" key="11">
    <source>
        <dbReference type="EMBL" id="RED92623.1"/>
    </source>
</evidence>
<protein>
    <recommendedName>
        <fullName evidence="5">6-carboxy-5,6,7,8-tetrahydropterin synthase</fullName>
        <ecNumber evidence="4">4.1.2.50</ecNumber>
    </recommendedName>
    <alternativeName>
        <fullName evidence="9">Queuosine biosynthesis protein QueD</fullName>
    </alternativeName>
</protein>
<dbReference type="Gene3D" id="3.30.479.10">
    <property type="entry name" value="6-pyruvoyl tetrahydropterin synthase/QueD"/>
    <property type="match status" value="1"/>
</dbReference>
<dbReference type="Proteomes" id="UP000256779">
    <property type="component" value="Unassembled WGS sequence"/>
</dbReference>
<gene>
    <name evidence="11" type="ORF">C7460_12910</name>
</gene>
<keyword evidence="6" id="KW-0479">Metal-binding</keyword>
<evidence type="ECO:0000256" key="5">
    <source>
        <dbReference type="ARBA" id="ARBA00018141"/>
    </source>
</evidence>
<dbReference type="GO" id="GO:0046872">
    <property type="term" value="F:metal ion binding"/>
    <property type="evidence" value="ECO:0007669"/>
    <property type="project" value="UniProtKB-KW"/>
</dbReference>
<keyword evidence="12" id="KW-1185">Reference proteome</keyword>
<dbReference type="EMBL" id="QREG01000029">
    <property type="protein sequence ID" value="RED92623.1"/>
    <property type="molecule type" value="Genomic_DNA"/>
</dbReference>
<evidence type="ECO:0000256" key="9">
    <source>
        <dbReference type="ARBA" id="ARBA00031449"/>
    </source>
</evidence>
<keyword evidence="7" id="KW-0862">Zinc</keyword>
<accession>A0A3D9KWH0</accession>
<proteinExistence type="inferred from homology"/>
<comment type="catalytic activity">
    <reaction evidence="10">
        <text>7,8-dihydroneopterin 3'-triphosphate + H2O = 6-carboxy-5,6,7,8-tetrahydropterin + triphosphate + acetaldehyde + 2 H(+)</text>
        <dbReference type="Rhea" id="RHEA:27966"/>
        <dbReference type="ChEBI" id="CHEBI:15343"/>
        <dbReference type="ChEBI" id="CHEBI:15377"/>
        <dbReference type="ChEBI" id="CHEBI:15378"/>
        <dbReference type="ChEBI" id="CHEBI:18036"/>
        <dbReference type="ChEBI" id="CHEBI:58462"/>
        <dbReference type="ChEBI" id="CHEBI:61032"/>
        <dbReference type="EC" id="4.1.2.50"/>
    </reaction>
</comment>
<dbReference type="InterPro" id="IPR007115">
    <property type="entry name" value="6-PTP_synth/QueD"/>
</dbReference>
<dbReference type="GO" id="GO:0070497">
    <property type="term" value="F:6-carboxytetrahydropterin synthase activity"/>
    <property type="evidence" value="ECO:0007669"/>
    <property type="project" value="UniProtKB-EC"/>
</dbReference>
<evidence type="ECO:0000256" key="10">
    <source>
        <dbReference type="ARBA" id="ARBA00048807"/>
    </source>
</evidence>
<evidence type="ECO:0000256" key="6">
    <source>
        <dbReference type="ARBA" id="ARBA00022723"/>
    </source>
</evidence>
<comment type="pathway">
    <text evidence="2">Purine metabolism; 7-cyano-7-deazaguanine biosynthesis.</text>
</comment>
<comment type="caution">
    <text evidence="11">The sequence shown here is derived from an EMBL/GenBank/DDBJ whole genome shotgun (WGS) entry which is preliminary data.</text>
</comment>
<evidence type="ECO:0000256" key="1">
    <source>
        <dbReference type="ARBA" id="ARBA00001947"/>
    </source>
</evidence>
<evidence type="ECO:0000313" key="12">
    <source>
        <dbReference type="Proteomes" id="UP000256779"/>
    </source>
</evidence>
<reference evidence="11 12" key="1">
    <citation type="submission" date="2018-07" db="EMBL/GenBank/DDBJ databases">
        <title>Genomic Encyclopedia of Type Strains, Phase IV (KMG-IV): sequencing the most valuable type-strain genomes for metagenomic binning, comparative biology and taxonomic classification.</title>
        <authorList>
            <person name="Goeker M."/>
        </authorList>
    </citation>
    <scope>NUCLEOTIDE SEQUENCE [LARGE SCALE GENOMIC DNA]</scope>
    <source>
        <strain evidence="11 12">DSM 4134</strain>
    </source>
</reference>
<evidence type="ECO:0000256" key="2">
    <source>
        <dbReference type="ARBA" id="ARBA00005061"/>
    </source>
</evidence>
<evidence type="ECO:0000256" key="4">
    <source>
        <dbReference type="ARBA" id="ARBA00012982"/>
    </source>
</evidence>